<proteinExistence type="predicted"/>
<feature type="region of interest" description="Disordered" evidence="1">
    <location>
        <begin position="101"/>
        <end position="120"/>
    </location>
</feature>
<organism evidence="2">
    <name type="scientific">Cacopsylla melanoneura</name>
    <dbReference type="NCBI Taxonomy" id="428564"/>
    <lineage>
        <taxon>Eukaryota</taxon>
        <taxon>Metazoa</taxon>
        <taxon>Ecdysozoa</taxon>
        <taxon>Arthropoda</taxon>
        <taxon>Hexapoda</taxon>
        <taxon>Insecta</taxon>
        <taxon>Pterygota</taxon>
        <taxon>Neoptera</taxon>
        <taxon>Paraneoptera</taxon>
        <taxon>Hemiptera</taxon>
        <taxon>Sternorrhyncha</taxon>
        <taxon>Psylloidea</taxon>
        <taxon>Psyllidae</taxon>
        <taxon>Psyllinae</taxon>
        <taxon>Cacopsylla</taxon>
    </lineage>
</organism>
<protein>
    <submittedName>
        <fullName evidence="2">Uncharacterized protein</fullName>
    </submittedName>
</protein>
<sequence>MFTNTFILSPYMIKEFIIMLIHCRELREGKHLIVTDGDKANSLTHVYRLTVVVSRTYCGLNYILEVGTPHAYICLYYNTGTYAVAKSRPWNSAIAARNSSQTIHSHNPSECTSPCEQTRI</sequence>
<reference evidence="2" key="1">
    <citation type="submission" date="2021-05" db="EMBL/GenBank/DDBJ databases">
        <authorList>
            <person name="Alioto T."/>
            <person name="Alioto T."/>
            <person name="Gomez Garrido J."/>
        </authorList>
    </citation>
    <scope>NUCLEOTIDE SEQUENCE</scope>
</reference>
<evidence type="ECO:0000313" key="2">
    <source>
        <dbReference type="EMBL" id="CAG6681083.1"/>
    </source>
</evidence>
<accession>A0A8D8T4B3</accession>
<dbReference type="EMBL" id="HBUF01254235">
    <property type="protein sequence ID" value="CAG6681083.1"/>
    <property type="molecule type" value="Transcribed_RNA"/>
</dbReference>
<dbReference type="AlphaFoldDB" id="A0A8D8T4B3"/>
<evidence type="ECO:0000256" key="1">
    <source>
        <dbReference type="SAM" id="MobiDB-lite"/>
    </source>
</evidence>
<name>A0A8D8T4B3_9HEMI</name>